<protein>
    <submittedName>
        <fullName evidence="2">Uncharacterized protein</fullName>
    </submittedName>
</protein>
<evidence type="ECO:0000313" key="3">
    <source>
        <dbReference type="Proteomes" id="UP000059188"/>
    </source>
</evidence>
<feature type="region of interest" description="Disordered" evidence="1">
    <location>
        <begin position="1"/>
        <end position="94"/>
    </location>
</feature>
<gene>
    <name evidence="2" type="ORF">RSOLAG1IB_03784</name>
</gene>
<sequence length="94" mass="10737">MKRPSRRLPVATRPKKNISYGPRKLDLAKLAVKEREKKQRIARRKSRQSKDTVSNTENSTPKDTGKKLNNARSKVALSDVQPAPERRTKRVAFA</sequence>
<feature type="compositionally biased region" description="Polar residues" evidence="1">
    <location>
        <begin position="51"/>
        <end position="62"/>
    </location>
</feature>
<evidence type="ECO:0000256" key="1">
    <source>
        <dbReference type="SAM" id="MobiDB-lite"/>
    </source>
</evidence>
<feature type="compositionally biased region" description="Basic and acidic residues" evidence="1">
    <location>
        <begin position="23"/>
        <end position="39"/>
    </location>
</feature>
<reference evidence="2 3" key="1">
    <citation type="submission" date="2014-11" db="EMBL/GenBank/DDBJ databases">
        <authorList>
            <person name="Wibberg Daniel"/>
        </authorList>
    </citation>
    <scope>NUCLEOTIDE SEQUENCE [LARGE SCALE GENOMIC DNA]</scope>
    <source>
        <strain evidence="2">Rhizoctonia solani AG1-IB 7/3/14</strain>
    </source>
</reference>
<organism evidence="2 3">
    <name type="scientific">Thanatephorus cucumeris (strain AG1-IB / isolate 7/3/14)</name>
    <name type="common">Lettuce bottom rot fungus</name>
    <name type="synonym">Rhizoctonia solani</name>
    <dbReference type="NCBI Taxonomy" id="1108050"/>
    <lineage>
        <taxon>Eukaryota</taxon>
        <taxon>Fungi</taxon>
        <taxon>Dikarya</taxon>
        <taxon>Basidiomycota</taxon>
        <taxon>Agaricomycotina</taxon>
        <taxon>Agaricomycetes</taxon>
        <taxon>Cantharellales</taxon>
        <taxon>Ceratobasidiaceae</taxon>
        <taxon>Rhizoctonia</taxon>
        <taxon>Rhizoctonia solani AG-1</taxon>
    </lineage>
</organism>
<accession>A0A0B7FQ87</accession>
<keyword evidence="3" id="KW-1185">Reference proteome</keyword>
<evidence type="ECO:0000313" key="2">
    <source>
        <dbReference type="EMBL" id="CEL59850.1"/>
    </source>
</evidence>
<dbReference type="EMBL" id="LN679103">
    <property type="protein sequence ID" value="CEL59850.1"/>
    <property type="molecule type" value="Genomic_DNA"/>
</dbReference>
<dbReference type="AlphaFoldDB" id="A0A0B7FQ87"/>
<name>A0A0B7FQ87_THACB</name>
<proteinExistence type="predicted"/>
<dbReference type="Proteomes" id="UP000059188">
    <property type="component" value="Unassembled WGS sequence"/>
</dbReference>